<feature type="transmembrane region" description="Helical" evidence="1">
    <location>
        <begin position="20"/>
        <end position="43"/>
    </location>
</feature>
<name>A0A937FGB8_9CLOT</name>
<feature type="transmembrane region" description="Helical" evidence="1">
    <location>
        <begin position="63"/>
        <end position="84"/>
    </location>
</feature>
<dbReference type="AlphaFoldDB" id="A0A937FGB8"/>
<evidence type="ECO:0000256" key="1">
    <source>
        <dbReference type="SAM" id="Phobius"/>
    </source>
</evidence>
<keyword evidence="1" id="KW-1133">Transmembrane helix</keyword>
<keyword evidence="1" id="KW-0812">Transmembrane</keyword>
<evidence type="ECO:0000313" key="3">
    <source>
        <dbReference type="Proteomes" id="UP000623681"/>
    </source>
</evidence>
<comment type="caution">
    <text evidence="2">The sequence shown here is derived from an EMBL/GenBank/DDBJ whole genome shotgun (WGS) entry which is preliminary data.</text>
</comment>
<protein>
    <submittedName>
        <fullName evidence="2">Uncharacterized protein</fullName>
    </submittedName>
</protein>
<keyword evidence="1" id="KW-0472">Membrane</keyword>
<gene>
    <name evidence="2" type="ORF">JK634_03745</name>
</gene>
<organism evidence="2 3">
    <name type="scientific">Clostridium paridis</name>
    <dbReference type="NCBI Taxonomy" id="2803863"/>
    <lineage>
        <taxon>Bacteria</taxon>
        <taxon>Bacillati</taxon>
        <taxon>Bacillota</taxon>
        <taxon>Clostridia</taxon>
        <taxon>Eubacteriales</taxon>
        <taxon>Clostridiaceae</taxon>
        <taxon>Clostridium</taxon>
    </lineage>
</organism>
<sequence>MNNSSQTDTPKTYKQKYGNIIFIIICFIGGLFLITPILLRVQIFSGLLSWLLSPLKTTEYKSSYIQTFGAILGTFMAVSGALWTQKKSTK</sequence>
<keyword evidence="3" id="KW-1185">Reference proteome</keyword>
<dbReference type="EMBL" id="JAESWA010000017">
    <property type="protein sequence ID" value="MBL4930906.1"/>
    <property type="molecule type" value="Genomic_DNA"/>
</dbReference>
<proteinExistence type="predicted"/>
<accession>A0A937FGB8</accession>
<dbReference type="Proteomes" id="UP000623681">
    <property type="component" value="Unassembled WGS sequence"/>
</dbReference>
<evidence type="ECO:0000313" key="2">
    <source>
        <dbReference type="EMBL" id="MBL4930906.1"/>
    </source>
</evidence>
<reference evidence="2" key="1">
    <citation type="submission" date="2021-01" db="EMBL/GenBank/DDBJ databases">
        <title>Genome public.</title>
        <authorList>
            <person name="Liu C."/>
            <person name="Sun Q."/>
        </authorList>
    </citation>
    <scope>NUCLEOTIDE SEQUENCE</scope>
    <source>
        <strain evidence="2">YIM B02565</strain>
    </source>
</reference>